<name>A0A8K0V4Y9_9ENTR</name>
<keyword evidence="2" id="KW-1185">Reference proteome</keyword>
<evidence type="ECO:0000313" key="2">
    <source>
        <dbReference type="Proteomes" id="UP000659047"/>
    </source>
</evidence>
<dbReference type="AlphaFoldDB" id="A0A8K0V4Y9"/>
<dbReference type="SUPFAM" id="SSF160631">
    <property type="entry name" value="SMI1/KNR4-like"/>
    <property type="match status" value="1"/>
</dbReference>
<gene>
    <name evidence="1" type="ORF">JJB97_17905</name>
</gene>
<sequence length="154" mass="17645">MKNFTLSDVEKLVDKHRDVIDFGSPEDAVSEEWFKLAEEALGLPLTSSYKNFLRHYVGGEIAGEEIYSIYGLNFEDAIGGDIVYQNLTDRKNGTANADELVVSETDFGEIFYFDYSQYAVDECPIYIRIPSGHSLHYAKNFYEYLCKRIEAHLD</sequence>
<dbReference type="Pfam" id="PF14568">
    <property type="entry name" value="SUKH_6"/>
    <property type="match status" value="1"/>
</dbReference>
<proteinExistence type="predicted"/>
<dbReference type="EMBL" id="JAEPBH010000120">
    <property type="protein sequence ID" value="MBK4717143.1"/>
    <property type="molecule type" value="Genomic_DNA"/>
</dbReference>
<accession>A0A8K0V4Y9</accession>
<dbReference type="Proteomes" id="UP000659047">
    <property type="component" value="Unassembled WGS sequence"/>
</dbReference>
<comment type="caution">
    <text evidence="1">The sequence shown here is derived from an EMBL/GenBank/DDBJ whole genome shotgun (WGS) entry which is preliminary data.</text>
</comment>
<reference evidence="1" key="1">
    <citation type="submission" date="2021-01" db="EMBL/GenBank/DDBJ databases">
        <title>Intestinitalea alba gen. nov., sp. nov., a novel genus of the family Enterobacteriaceae, isolated from the gut of the plastic-eating mealworm Tenebrio molitor L.</title>
        <authorList>
            <person name="Yang Y."/>
        </authorList>
    </citation>
    <scope>NUCLEOTIDE SEQUENCE</scope>
    <source>
        <strain evidence="1">BIT-L3</strain>
    </source>
</reference>
<organism evidence="1 2">
    <name type="scientific">Tenebrionibacter intestinalis</name>
    <dbReference type="NCBI Taxonomy" id="2799638"/>
    <lineage>
        <taxon>Bacteria</taxon>
        <taxon>Pseudomonadati</taxon>
        <taxon>Pseudomonadota</taxon>
        <taxon>Gammaproteobacteria</taxon>
        <taxon>Enterobacterales</taxon>
        <taxon>Enterobacteriaceae</taxon>
        <taxon>Tenebrionibacter/Tenebrionicola group</taxon>
        <taxon>Tenebrionibacter</taxon>
    </lineage>
</organism>
<dbReference type="RefSeq" id="WP_238715438.1">
    <property type="nucleotide sequence ID" value="NZ_JAEPBH010000120.1"/>
</dbReference>
<dbReference type="Gene3D" id="3.40.1580.10">
    <property type="entry name" value="SMI1/KNR4-like"/>
    <property type="match status" value="1"/>
</dbReference>
<evidence type="ECO:0000313" key="1">
    <source>
        <dbReference type="EMBL" id="MBK4717143.1"/>
    </source>
</evidence>
<protein>
    <submittedName>
        <fullName evidence="1">SMI1/KNR4 family protein</fullName>
    </submittedName>
</protein>
<dbReference type="InterPro" id="IPR037883">
    <property type="entry name" value="Knr4/Smi1-like_sf"/>
</dbReference>